<keyword evidence="1" id="KW-0472">Membrane</keyword>
<name>A0ABU0QUB4_9ACTN</name>
<accession>A0ABU0QUB4</accession>
<evidence type="ECO:0000313" key="3">
    <source>
        <dbReference type="Proteomes" id="UP001232755"/>
    </source>
</evidence>
<reference evidence="2 3" key="1">
    <citation type="submission" date="2023-07" db="EMBL/GenBank/DDBJ databases">
        <title>Comparative genomics of wheat-associated soil bacteria to identify genetic determinants of phenazine resistance.</title>
        <authorList>
            <person name="Mouncey N."/>
        </authorList>
    </citation>
    <scope>NUCLEOTIDE SEQUENCE [LARGE SCALE GENOMIC DNA]</scope>
    <source>
        <strain evidence="2 3">B3I12</strain>
    </source>
</reference>
<comment type="caution">
    <text evidence="2">The sequence shown here is derived from an EMBL/GenBank/DDBJ whole genome shotgun (WGS) entry which is preliminary data.</text>
</comment>
<keyword evidence="1" id="KW-0812">Transmembrane</keyword>
<organism evidence="2 3">
    <name type="scientific">Streptomyces africanus</name>
    <dbReference type="NCBI Taxonomy" id="231024"/>
    <lineage>
        <taxon>Bacteria</taxon>
        <taxon>Bacillati</taxon>
        <taxon>Actinomycetota</taxon>
        <taxon>Actinomycetes</taxon>
        <taxon>Kitasatosporales</taxon>
        <taxon>Streptomycetaceae</taxon>
        <taxon>Streptomyces</taxon>
    </lineage>
</organism>
<sequence>MTVMEVAFLITGLVCAVVCVLCVRRVLIVIRLVLRGQRTEGWCATRQMFAVNANDSHYPQFTFAFRTADGKTVEFRDRPGAFGYEQGAPVRVCYDPARPRKRATIAGPDTWGPVYVRLLIGLPLGLMSYVALRTLASHWGFI</sequence>
<protein>
    <recommendedName>
        <fullName evidence="4">DUF3592 domain-containing protein</fullName>
    </recommendedName>
</protein>
<evidence type="ECO:0000256" key="1">
    <source>
        <dbReference type="SAM" id="Phobius"/>
    </source>
</evidence>
<evidence type="ECO:0008006" key="4">
    <source>
        <dbReference type="Google" id="ProtNLM"/>
    </source>
</evidence>
<dbReference type="EMBL" id="JAUSYP010000001">
    <property type="protein sequence ID" value="MDQ0750997.1"/>
    <property type="molecule type" value="Genomic_DNA"/>
</dbReference>
<keyword evidence="1" id="KW-1133">Transmembrane helix</keyword>
<feature type="transmembrane region" description="Helical" evidence="1">
    <location>
        <begin position="114"/>
        <end position="132"/>
    </location>
</feature>
<proteinExistence type="predicted"/>
<gene>
    <name evidence="2" type="ORF">QF034_005228</name>
</gene>
<evidence type="ECO:0000313" key="2">
    <source>
        <dbReference type="EMBL" id="MDQ0750997.1"/>
    </source>
</evidence>
<keyword evidence="3" id="KW-1185">Reference proteome</keyword>
<dbReference type="Proteomes" id="UP001232755">
    <property type="component" value="Unassembled WGS sequence"/>
</dbReference>
<feature type="transmembrane region" description="Helical" evidence="1">
    <location>
        <begin position="6"/>
        <end position="27"/>
    </location>
</feature>